<feature type="transmembrane region" description="Helical" evidence="1">
    <location>
        <begin position="30"/>
        <end position="50"/>
    </location>
</feature>
<accession>A0A1H6A8W3</accession>
<reference evidence="3" key="1">
    <citation type="submission" date="2016-10" db="EMBL/GenBank/DDBJ databases">
        <authorList>
            <person name="Varghese N."/>
            <person name="Submissions S."/>
        </authorList>
    </citation>
    <scope>NUCLEOTIDE SEQUENCE [LARGE SCALE GENOMIC DNA]</scope>
    <source>
        <strain evidence="3">DSM 43163</strain>
    </source>
</reference>
<organism evidence="2 3">
    <name type="scientific">Thermomonospora echinospora</name>
    <dbReference type="NCBI Taxonomy" id="1992"/>
    <lineage>
        <taxon>Bacteria</taxon>
        <taxon>Bacillati</taxon>
        <taxon>Actinomycetota</taxon>
        <taxon>Actinomycetes</taxon>
        <taxon>Streptosporangiales</taxon>
        <taxon>Thermomonosporaceae</taxon>
        <taxon>Thermomonospora</taxon>
    </lineage>
</organism>
<keyword evidence="1" id="KW-1133">Transmembrane helix</keyword>
<feature type="transmembrane region" description="Helical" evidence="1">
    <location>
        <begin position="62"/>
        <end position="84"/>
    </location>
</feature>
<gene>
    <name evidence="2" type="ORF">SAMN04489712_105238</name>
</gene>
<protein>
    <submittedName>
        <fullName evidence="2">Uncharacterized protein</fullName>
    </submittedName>
</protein>
<evidence type="ECO:0000256" key="1">
    <source>
        <dbReference type="SAM" id="Phobius"/>
    </source>
</evidence>
<dbReference type="EMBL" id="FNVO01000005">
    <property type="protein sequence ID" value="SEG44186.1"/>
    <property type="molecule type" value="Genomic_DNA"/>
</dbReference>
<evidence type="ECO:0000313" key="3">
    <source>
        <dbReference type="Proteomes" id="UP000236723"/>
    </source>
</evidence>
<sequence length="143" mass="15500">MTTDATITGSHHHESTSPYPLARLYVVRRACYAASLVVAGGGMIAVAAVAGTSHWPVYNTALAVIILGGMAGALAVAAYIAQLVMEHISITSSRALMEVDGSDRHLEQRLERRLERVERHEESIAAALAERYEDDLSRRRTGN</sequence>
<evidence type="ECO:0000313" key="2">
    <source>
        <dbReference type="EMBL" id="SEG44186.1"/>
    </source>
</evidence>
<name>A0A1H6A8W3_9ACTN</name>
<dbReference type="RefSeq" id="WP_146087376.1">
    <property type="nucleotide sequence ID" value="NZ_FNVO01000005.1"/>
</dbReference>
<keyword evidence="1" id="KW-0472">Membrane</keyword>
<keyword evidence="1" id="KW-0812">Transmembrane</keyword>
<dbReference type="AlphaFoldDB" id="A0A1H6A8W3"/>
<proteinExistence type="predicted"/>
<dbReference type="Proteomes" id="UP000236723">
    <property type="component" value="Unassembled WGS sequence"/>
</dbReference>
<keyword evidence="3" id="KW-1185">Reference proteome</keyword>